<dbReference type="EMBL" id="JABBXH010000003">
    <property type="protein sequence ID" value="NMP31944.1"/>
    <property type="molecule type" value="Genomic_DNA"/>
</dbReference>
<dbReference type="AlphaFoldDB" id="A0A7Y0LCB5"/>
<keyword evidence="2 4" id="KW-0378">Hydrolase</keyword>
<comment type="similarity">
    <text evidence="1">Belongs to the carbon-nitrogen hydrolase superfamily. NIT1/NIT2 family.</text>
</comment>
<dbReference type="SUPFAM" id="SSF56317">
    <property type="entry name" value="Carbon-nitrogen hydrolase"/>
    <property type="match status" value="1"/>
</dbReference>
<comment type="caution">
    <text evidence="4">The sequence shown here is derived from an EMBL/GenBank/DDBJ whole genome shotgun (WGS) entry which is preliminary data.</text>
</comment>
<feature type="domain" description="CN hydrolase" evidence="3">
    <location>
        <begin position="3"/>
        <end position="254"/>
    </location>
</feature>
<dbReference type="RefSeq" id="WP_169075272.1">
    <property type="nucleotide sequence ID" value="NZ_JABBXH010000003.1"/>
</dbReference>
<evidence type="ECO:0000259" key="3">
    <source>
        <dbReference type="PROSITE" id="PS50263"/>
    </source>
</evidence>
<dbReference type="InterPro" id="IPR045254">
    <property type="entry name" value="Nit1/2_C-N_Hydrolase"/>
</dbReference>
<accession>A0A7Y0LCB5</accession>
<name>A0A7Y0LCB5_9GAMM</name>
<evidence type="ECO:0000313" key="5">
    <source>
        <dbReference type="Proteomes" id="UP000568664"/>
    </source>
</evidence>
<gene>
    <name evidence="4" type="ORF">HII17_10230</name>
</gene>
<dbReference type="Pfam" id="PF00795">
    <property type="entry name" value="CN_hydrolase"/>
    <property type="match status" value="1"/>
</dbReference>
<evidence type="ECO:0000256" key="1">
    <source>
        <dbReference type="ARBA" id="ARBA00010613"/>
    </source>
</evidence>
<reference evidence="4 5" key="1">
    <citation type="submission" date="2020-04" db="EMBL/GenBank/DDBJ databases">
        <title>Thalassotalea sp. M1531, isolated from the surface of marine red alga.</title>
        <authorList>
            <person name="Pang L."/>
            <person name="Lu D.-C."/>
        </authorList>
    </citation>
    <scope>NUCLEOTIDE SEQUENCE [LARGE SCALE GENOMIC DNA]</scope>
    <source>
        <strain evidence="4 5">M1531</strain>
    </source>
</reference>
<dbReference type="Proteomes" id="UP000568664">
    <property type="component" value="Unassembled WGS sequence"/>
</dbReference>
<dbReference type="InterPro" id="IPR001110">
    <property type="entry name" value="UPF0012_CS"/>
</dbReference>
<organism evidence="4 5">
    <name type="scientific">Thalassotalea algicola</name>
    <dbReference type="NCBI Taxonomy" id="2716224"/>
    <lineage>
        <taxon>Bacteria</taxon>
        <taxon>Pseudomonadati</taxon>
        <taxon>Pseudomonadota</taxon>
        <taxon>Gammaproteobacteria</taxon>
        <taxon>Alteromonadales</taxon>
        <taxon>Colwelliaceae</taxon>
        <taxon>Thalassotalea</taxon>
    </lineage>
</organism>
<dbReference type="GO" id="GO:0016811">
    <property type="term" value="F:hydrolase activity, acting on carbon-nitrogen (but not peptide) bonds, in linear amides"/>
    <property type="evidence" value="ECO:0007669"/>
    <property type="project" value="InterPro"/>
</dbReference>
<dbReference type="InterPro" id="IPR036526">
    <property type="entry name" value="C-N_Hydrolase_sf"/>
</dbReference>
<keyword evidence="5" id="KW-1185">Reference proteome</keyword>
<dbReference type="PANTHER" id="PTHR23088:SF27">
    <property type="entry name" value="DEAMINATED GLUTATHIONE AMIDASE"/>
    <property type="match status" value="1"/>
</dbReference>
<proteinExistence type="inferred from homology"/>
<dbReference type="CDD" id="cd07572">
    <property type="entry name" value="nit"/>
    <property type="match status" value="1"/>
</dbReference>
<evidence type="ECO:0000313" key="4">
    <source>
        <dbReference type="EMBL" id="NMP31944.1"/>
    </source>
</evidence>
<sequence>MTVKLSAIQLCSVPDIKANLAKIEQQLAQLPQADEHIVVLPECCLFFGGKDRQQLTIASQEKSISQMQEGLSSLAKRFSLYLVAGSIPVANSVDTDKFANTCLMFAPNGELLLHYQKIHLFDVEVEDSEKNYLESRYTSPGKDLAVADLPFAKLGLSICYDLRFPELYRSLTVCGADIITVPAAFTRVTGKAHWQALLQARAIENQVYIVAAGQEGRHENGRETWGHSMIISPWGEILAQLPSGIGCISADYDAELIKQVRNNIPVAKHNRFKTELIHDE</sequence>
<dbReference type="Gene3D" id="3.60.110.10">
    <property type="entry name" value="Carbon-nitrogen hydrolase"/>
    <property type="match status" value="1"/>
</dbReference>
<dbReference type="PANTHER" id="PTHR23088">
    <property type="entry name" value="NITRILASE-RELATED"/>
    <property type="match status" value="1"/>
</dbReference>
<dbReference type="PROSITE" id="PS01227">
    <property type="entry name" value="UPF0012"/>
    <property type="match status" value="1"/>
</dbReference>
<evidence type="ECO:0000256" key="2">
    <source>
        <dbReference type="ARBA" id="ARBA00022801"/>
    </source>
</evidence>
<dbReference type="PROSITE" id="PS50263">
    <property type="entry name" value="CN_HYDROLASE"/>
    <property type="match status" value="1"/>
</dbReference>
<dbReference type="InterPro" id="IPR003010">
    <property type="entry name" value="C-N_Hydrolase"/>
</dbReference>
<protein>
    <submittedName>
        <fullName evidence="4">Carbon-nitrogen hydrolase family protein</fullName>
    </submittedName>
</protein>